<dbReference type="STRING" id="223786.SAMN05216234_12839"/>
<name>A0A1I5RS77_9BACT</name>
<dbReference type="PANTHER" id="PTHR35894">
    <property type="entry name" value="GENERAL SECRETION PATHWAY PROTEIN A-RELATED"/>
    <property type="match status" value="1"/>
</dbReference>
<dbReference type="InterPro" id="IPR010982">
    <property type="entry name" value="Lambda_DNA-bd_dom_sf"/>
</dbReference>
<dbReference type="Gene3D" id="1.10.260.40">
    <property type="entry name" value="lambda repressor-like DNA-binding domains"/>
    <property type="match status" value="1"/>
</dbReference>
<accession>A0A1I5RS77</accession>
<dbReference type="InterPro" id="IPR052026">
    <property type="entry name" value="ExeA_AAA_ATPase_DNA-bind"/>
</dbReference>
<evidence type="ECO:0000313" key="3">
    <source>
        <dbReference type="Proteomes" id="UP000199227"/>
    </source>
</evidence>
<feature type="domain" description="ORC1/DEAH AAA+ ATPase" evidence="1">
    <location>
        <begin position="93"/>
        <end position="202"/>
    </location>
</feature>
<proteinExistence type="predicted"/>
<dbReference type="GO" id="GO:0016887">
    <property type="term" value="F:ATP hydrolysis activity"/>
    <property type="evidence" value="ECO:0007669"/>
    <property type="project" value="InterPro"/>
</dbReference>
<protein>
    <recommendedName>
        <fullName evidence="1">ORC1/DEAH AAA+ ATPase domain-containing protein</fullName>
    </recommendedName>
</protein>
<reference evidence="2 3" key="1">
    <citation type="submission" date="2016-10" db="EMBL/GenBank/DDBJ databases">
        <authorList>
            <person name="de Groot N.N."/>
        </authorList>
    </citation>
    <scope>NUCLEOTIDE SEQUENCE [LARGE SCALE GENOMIC DNA]</scope>
    <source>
        <strain evidence="2 3">EP1-55-1</strain>
    </source>
</reference>
<dbReference type="GO" id="GO:0003677">
    <property type="term" value="F:DNA binding"/>
    <property type="evidence" value="ECO:0007669"/>
    <property type="project" value="InterPro"/>
</dbReference>
<dbReference type="PANTHER" id="PTHR35894:SF5">
    <property type="entry name" value="MU-LIKE PROPHAGE FLUMU DNA TRANSPOSITION PROTEIN B"/>
    <property type="match status" value="1"/>
</dbReference>
<dbReference type="OrthoDB" id="5319474at2"/>
<dbReference type="InterPro" id="IPR027417">
    <property type="entry name" value="P-loop_NTPase"/>
</dbReference>
<dbReference type="SUPFAM" id="SSF52540">
    <property type="entry name" value="P-loop containing nucleoside triphosphate hydrolases"/>
    <property type="match status" value="1"/>
</dbReference>
<organism evidence="2 3">
    <name type="scientific">Hydrogenimonas thermophila</name>
    <dbReference type="NCBI Taxonomy" id="223786"/>
    <lineage>
        <taxon>Bacteria</taxon>
        <taxon>Pseudomonadati</taxon>
        <taxon>Campylobacterota</taxon>
        <taxon>Epsilonproteobacteria</taxon>
        <taxon>Campylobacterales</taxon>
        <taxon>Hydrogenimonadaceae</taxon>
        <taxon>Hydrogenimonas</taxon>
    </lineage>
</organism>
<dbReference type="RefSeq" id="WP_092913111.1">
    <property type="nucleotide sequence ID" value="NZ_FOXB01000028.1"/>
</dbReference>
<keyword evidence="3" id="KW-1185">Reference proteome</keyword>
<dbReference type="InterPro" id="IPR049945">
    <property type="entry name" value="AAA_22"/>
</dbReference>
<dbReference type="Gene3D" id="3.40.50.300">
    <property type="entry name" value="P-loop containing nucleotide triphosphate hydrolases"/>
    <property type="match status" value="1"/>
</dbReference>
<dbReference type="Proteomes" id="UP000199227">
    <property type="component" value="Unassembled WGS sequence"/>
</dbReference>
<evidence type="ECO:0000313" key="2">
    <source>
        <dbReference type="EMBL" id="SFP61429.1"/>
    </source>
</evidence>
<dbReference type="SUPFAM" id="SSF47413">
    <property type="entry name" value="lambda repressor-like DNA-binding domains"/>
    <property type="match status" value="1"/>
</dbReference>
<sequence length="287" mass="32506">MNLRDEFKGFLEANGLKQAHVARSIGVSAGLISAWLKGAYKGDNESLEAKVNDFMRNYSIKSETKKEDEQIVMLSNMLKAHFVMDEAVVMNEMAVLYGKAGSGKSTAVKEWLKNHPEAVFVEVVPGMSVVRFLKLVAEKLGIEGSNKTDELVIECAKEFKRRDSVLVVDEAEHLTINALEAVRRIYDFSKVPVILVGTYGLIRNLKGNRGELLQLYSRISGKWEFRELGEEDFEKLFGEHSKRVKKYTTHLRRAVNLYRKAKRFAQIAKESLNAKHIDTASSMIFLD</sequence>
<gene>
    <name evidence="2" type="ORF">SAMN05216234_12839</name>
</gene>
<evidence type="ECO:0000259" key="1">
    <source>
        <dbReference type="Pfam" id="PF13401"/>
    </source>
</evidence>
<dbReference type="EMBL" id="FOXB01000028">
    <property type="protein sequence ID" value="SFP61429.1"/>
    <property type="molecule type" value="Genomic_DNA"/>
</dbReference>
<dbReference type="AlphaFoldDB" id="A0A1I5RS77"/>
<dbReference type="Pfam" id="PF13401">
    <property type="entry name" value="AAA_22"/>
    <property type="match status" value="1"/>
</dbReference>